<dbReference type="Proteomes" id="UP000663828">
    <property type="component" value="Unassembled WGS sequence"/>
</dbReference>
<evidence type="ECO:0000313" key="3">
    <source>
        <dbReference type="EMBL" id="CAF1459200.1"/>
    </source>
</evidence>
<feature type="transmembrane region" description="Helical" evidence="1">
    <location>
        <begin position="131"/>
        <end position="155"/>
    </location>
</feature>
<dbReference type="Proteomes" id="UP000663852">
    <property type="component" value="Unassembled WGS sequence"/>
</dbReference>
<feature type="transmembrane region" description="Helical" evidence="1">
    <location>
        <begin position="7"/>
        <end position="27"/>
    </location>
</feature>
<dbReference type="AlphaFoldDB" id="A0A813T8R2"/>
<keyword evidence="1" id="KW-0472">Membrane</keyword>
<accession>A0A813T8R2</accession>
<evidence type="ECO:0000256" key="1">
    <source>
        <dbReference type="SAM" id="Phobius"/>
    </source>
</evidence>
<reference evidence="2" key="1">
    <citation type="submission" date="2021-02" db="EMBL/GenBank/DDBJ databases">
        <authorList>
            <person name="Nowell W R."/>
        </authorList>
    </citation>
    <scope>NUCLEOTIDE SEQUENCE</scope>
</reference>
<gene>
    <name evidence="2" type="ORF">EDS130_LOCUS5073</name>
    <name evidence="3" type="ORF">XAT740_LOCUS37337</name>
</gene>
<dbReference type="EMBL" id="CAJNOR010003914">
    <property type="protein sequence ID" value="CAF1459200.1"/>
    <property type="molecule type" value="Genomic_DNA"/>
</dbReference>
<protein>
    <submittedName>
        <fullName evidence="2">Uncharacterized protein</fullName>
    </submittedName>
</protein>
<keyword evidence="4" id="KW-1185">Reference proteome</keyword>
<feature type="transmembrane region" description="Helical" evidence="1">
    <location>
        <begin position="72"/>
        <end position="92"/>
    </location>
</feature>
<evidence type="ECO:0000313" key="4">
    <source>
        <dbReference type="Proteomes" id="UP000663828"/>
    </source>
</evidence>
<evidence type="ECO:0000313" key="2">
    <source>
        <dbReference type="EMBL" id="CAF0805560.1"/>
    </source>
</evidence>
<proteinExistence type="predicted"/>
<keyword evidence="1" id="KW-1133">Transmembrane helix</keyword>
<sequence length="176" mass="19027">MQLPRKLVLAGVILGIIPIALGIVGLVTKHWHRYNNVQYNLFDVNNANAGDTIDFGLCFKPPKQSAIQGLEIGGVAAIGVGIIATVVLHTIVKNRWLRLLPQILLILGPSAIVIGLLLFQECVTEAGFGWSFILMIAAGISGYIVAIYLAVVTACGNHPYHNRTSSTIIVRESVRF</sequence>
<feature type="transmembrane region" description="Helical" evidence="1">
    <location>
        <begin position="99"/>
        <end position="119"/>
    </location>
</feature>
<organism evidence="2 5">
    <name type="scientific">Adineta ricciae</name>
    <name type="common">Rotifer</name>
    <dbReference type="NCBI Taxonomy" id="249248"/>
    <lineage>
        <taxon>Eukaryota</taxon>
        <taxon>Metazoa</taxon>
        <taxon>Spiralia</taxon>
        <taxon>Gnathifera</taxon>
        <taxon>Rotifera</taxon>
        <taxon>Eurotatoria</taxon>
        <taxon>Bdelloidea</taxon>
        <taxon>Adinetida</taxon>
        <taxon>Adinetidae</taxon>
        <taxon>Adineta</taxon>
    </lineage>
</organism>
<comment type="caution">
    <text evidence="2">The sequence shown here is derived from an EMBL/GenBank/DDBJ whole genome shotgun (WGS) entry which is preliminary data.</text>
</comment>
<dbReference type="OrthoDB" id="10036309at2759"/>
<dbReference type="EMBL" id="CAJNOJ010000014">
    <property type="protein sequence ID" value="CAF0805560.1"/>
    <property type="molecule type" value="Genomic_DNA"/>
</dbReference>
<keyword evidence="1" id="KW-0812">Transmembrane</keyword>
<name>A0A813T8R2_ADIRI</name>
<evidence type="ECO:0000313" key="5">
    <source>
        <dbReference type="Proteomes" id="UP000663852"/>
    </source>
</evidence>